<keyword evidence="4" id="KW-0812">Transmembrane</keyword>
<proteinExistence type="predicted"/>
<dbReference type="EC" id="2.7.7.65" evidence="1"/>
<dbReference type="Gene3D" id="3.30.70.270">
    <property type="match status" value="1"/>
</dbReference>
<dbReference type="SMART" id="SM00267">
    <property type="entry name" value="GGDEF"/>
    <property type="match status" value="1"/>
</dbReference>
<dbReference type="CDD" id="cd01949">
    <property type="entry name" value="GGDEF"/>
    <property type="match status" value="1"/>
</dbReference>
<dbReference type="InterPro" id="IPR000160">
    <property type="entry name" value="GGDEF_dom"/>
</dbReference>
<dbReference type="PANTHER" id="PTHR45138:SF9">
    <property type="entry name" value="DIGUANYLATE CYCLASE DGCM-RELATED"/>
    <property type="match status" value="1"/>
</dbReference>
<dbReference type="InterPro" id="IPR011622">
    <property type="entry name" value="7TMR_DISM_rcpt_extracell_dom2"/>
</dbReference>
<feature type="transmembrane region" description="Helical" evidence="4">
    <location>
        <begin position="286"/>
        <end position="306"/>
    </location>
</feature>
<feature type="transmembrane region" description="Helical" evidence="4">
    <location>
        <begin position="221"/>
        <end position="243"/>
    </location>
</feature>
<accession>A0A3P3XNC2</accession>
<evidence type="ECO:0000256" key="4">
    <source>
        <dbReference type="SAM" id="Phobius"/>
    </source>
</evidence>
<evidence type="ECO:0000313" key="6">
    <source>
        <dbReference type="EMBL" id="SLM17786.1"/>
    </source>
</evidence>
<feature type="transmembrane region" description="Helical" evidence="4">
    <location>
        <begin position="339"/>
        <end position="360"/>
    </location>
</feature>
<dbReference type="PANTHER" id="PTHR45138">
    <property type="entry name" value="REGULATORY COMPONENTS OF SENSORY TRANSDUCTION SYSTEM"/>
    <property type="match status" value="1"/>
</dbReference>
<name>A0A3P3XNC2_9SPIR</name>
<reference evidence="6" key="1">
    <citation type="submission" date="2017-02" db="EMBL/GenBank/DDBJ databases">
        <authorList>
            <person name="Regsiter A."/>
            <person name="William W."/>
        </authorList>
    </citation>
    <scope>NUCLEOTIDE SEQUENCE</scope>
    <source>
        <strain evidence="6">BdmA 4</strain>
    </source>
</reference>
<dbReference type="FunFam" id="3.30.70.270:FF:000001">
    <property type="entry name" value="Diguanylate cyclase domain protein"/>
    <property type="match status" value="1"/>
</dbReference>
<feature type="transmembrane region" description="Helical" evidence="4">
    <location>
        <begin position="250"/>
        <end position="266"/>
    </location>
</feature>
<dbReference type="Pfam" id="PF07696">
    <property type="entry name" value="7TMR-DISMED2"/>
    <property type="match status" value="1"/>
</dbReference>
<dbReference type="GO" id="GO:0052621">
    <property type="term" value="F:diguanylate cyclase activity"/>
    <property type="evidence" value="ECO:0007669"/>
    <property type="project" value="UniProtKB-EC"/>
</dbReference>
<keyword evidence="4" id="KW-0472">Membrane</keyword>
<feature type="coiled-coil region" evidence="3">
    <location>
        <begin position="417"/>
        <end position="444"/>
    </location>
</feature>
<dbReference type="NCBIfam" id="TIGR00254">
    <property type="entry name" value="GGDEF"/>
    <property type="match status" value="1"/>
</dbReference>
<gene>
    <name evidence="6" type="ORF">SPIRO4BDMA_40355</name>
</gene>
<dbReference type="PROSITE" id="PS50887">
    <property type="entry name" value="GGDEF"/>
    <property type="match status" value="1"/>
</dbReference>
<dbReference type="Gene3D" id="2.60.40.2380">
    <property type="match status" value="1"/>
</dbReference>
<dbReference type="Pfam" id="PF00990">
    <property type="entry name" value="GGDEF"/>
    <property type="match status" value="1"/>
</dbReference>
<keyword evidence="4" id="KW-1133">Transmembrane helix</keyword>
<evidence type="ECO:0000256" key="2">
    <source>
        <dbReference type="ARBA" id="ARBA00034247"/>
    </source>
</evidence>
<dbReference type="SUPFAM" id="SSF55073">
    <property type="entry name" value="Nucleotide cyclase"/>
    <property type="match status" value="1"/>
</dbReference>
<dbReference type="Pfam" id="PF07695">
    <property type="entry name" value="7TMR-DISM_7TM"/>
    <property type="match status" value="1"/>
</dbReference>
<dbReference type="InterPro" id="IPR029787">
    <property type="entry name" value="Nucleotide_cyclase"/>
</dbReference>
<dbReference type="AlphaFoldDB" id="A0A3P3XNC2"/>
<dbReference type="EMBL" id="FWDO01000004">
    <property type="protein sequence ID" value="SLM17786.1"/>
    <property type="molecule type" value="Genomic_DNA"/>
</dbReference>
<feature type="transmembrane region" description="Helical" evidence="4">
    <location>
        <begin position="372"/>
        <end position="392"/>
    </location>
</feature>
<evidence type="ECO:0000256" key="1">
    <source>
        <dbReference type="ARBA" id="ARBA00012528"/>
    </source>
</evidence>
<organism evidence="6">
    <name type="scientific">uncultured spirochete</name>
    <dbReference type="NCBI Taxonomy" id="156406"/>
    <lineage>
        <taxon>Bacteria</taxon>
        <taxon>Pseudomonadati</taxon>
        <taxon>Spirochaetota</taxon>
        <taxon>Spirochaetia</taxon>
        <taxon>Spirochaetales</taxon>
        <taxon>environmental samples</taxon>
    </lineage>
</organism>
<evidence type="ECO:0000259" key="5">
    <source>
        <dbReference type="PROSITE" id="PS50887"/>
    </source>
</evidence>
<protein>
    <recommendedName>
        <fullName evidence="1">diguanylate cyclase</fullName>
        <ecNumber evidence="1">2.7.7.65</ecNumber>
    </recommendedName>
</protein>
<dbReference type="InterPro" id="IPR043128">
    <property type="entry name" value="Rev_trsase/Diguanyl_cyclase"/>
</dbReference>
<feature type="domain" description="GGDEF" evidence="5">
    <location>
        <begin position="475"/>
        <end position="606"/>
    </location>
</feature>
<dbReference type="InterPro" id="IPR011623">
    <property type="entry name" value="7TMR_DISM_rcpt_extracell_dom1"/>
</dbReference>
<sequence length="606" mass="68133">MEIIEKSNIHRWMFFVYTILQMVRKSKGFIFLFFMWIVFICPVGISAQEQIPPIINLEQISDYYFDADPALGIGEVSSPEFSSHFSPVGGRPIWTGKHAPASWLRFTFPLDRLGPGYEVGSDIEDRAIQWLLLVKPSFSIILDNIELYVPRPDGGFDRFVSGAQVKSNPAEPHSRYYFFSLPADAFKEKPCYLRISSSTDVLMSVELVNASLFAKNQAQSYLGYGLIFGIIIAMIIYSLFLLLSFHYSSYIYFIFYNISIGLWLFYVQGFAKAVFGQMPGFDQAMLWVWVGQFITWGTIFTISFLELQKRSRVLFYILAIAAVLGGLVSLAGIAGLNEIAFTMSHYLGIIVPVLVIFAAVLQVKRGYRVSRYFLIAWCSLASGGLMFSLMGLKVLPVNVLTRNAMSIGLAFESIFLAMALADQFKNLEVEKKKLEAAQDHFRELSLTDTLTGLRNRRYLMMELGQAMKEAFQNREPLSLIMLGIDDFKLVNDRFGHEVGDDILVSLAHSVRSCTRETDSACHYGGDALVIFMPKVAKQDALRVAERIRTHFETESLRVINGETLGATISLGIVELAGEDTIDTFLSRADAAMYKAKSRGKNCSVVM</sequence>
<comment type="catalytic activity">
    <reaction evidence="2">
        <text>2 GTP = 3',3'-c-di-GMP + 2 diphosphate</text>
        <dbReference type="Rhea" id="RHEA:24898"/>
        <dbReference type="ChEBI" id="CHEBI:33019"/>
        <dbReference type="ChEBI" id="CHEBI:37565"/>
        <dbReference type="ChEBI" id="CHEBI:58805"/>
        <dbReference type="EC" id="2.7.7.65"/>
    </reaction>
</comment>
<feature type="transmembrane region" description="Helical" evidence="4">
    <location>
        <begin position="313"/>
        <end position="333"/>
    </location>
</feature>
<dbReference type="InterPro" id="IPR050469">
    <property type="entry name" value="Diguanylate_Cyclase"/>
</dbReference>
<evidence type="ECO:0000256" key="3">
    <source>
        <dbReference type="SAM" id="Coils"/>
    </source>
</evidence>
<feature type="transmembrane region" description="Helical" evidence="4">
    <location>
        <begin position="29"/>
        <end position="47"/>
    </location>
</feature>
<keyword evidence="3" id="KW-0175">Coiled coil</keyword>